<comment type="caution">
    <text evidence="2">The sequence shown here is derived from an EMBL/GenBank/DDBJ whole genome shotgun (WGS) entry which is preliminary data.</text>
</comment>
<proteinExistence type="predicted"/>
<feature type="region of interest" description="Disordered" evidence="1">
    <location>
        <begin position="1"/>
        <end position="27"/>
    </location>
</feature>
<evidence type="ECO:0000256" key="1">
    <source>
        <dbReference type="SAM" id="MobiDB-lite"/>
    </source>
</evidence>
<protein>
    <submittedName>
        <fullName evidence="2">Uncharacterized protein</fullName>
    </submittedName>
</protein>
<dbReference type="Proteomes" id="UP001180020">
    <property type="component" value="Unassembled WGS sequence"/>
</dbReference>
<dbReference type="AlphaFoldDB" id="A0AAV9D1E5"/>
<evidence type="ECO:0000313" key="2">
    <source>
        <dbReference type="EMBL" id="KAK1294721.1"/>
    </source>
</evidence>
<reference evidence="2" key="1">
    <citation type="journal article" date="2023" name="Nat. Commun.">
        <title>Diploid and tetraploid genomes of Acorus and the evolution of monocots.</title>
        <authorList>
            <person name="Ma L."/>
            <person name="Liu K.W."/>
            <person name="Li Z."/>
            <person name="Hsiao Y.Y."/>
            <person name="Qi Y."/>
            <person name="Fu T."/>
            <person name="Tang G.D."/>
            <person name="Zhang D."/>
            <person name="Sun W.H."/>
            <person name="Liu D.K."/>
            <person name="Li Y."/>
            <person name="Chen G.Z."/>
            <person name="Liu X.D."/>
            <person name="Liao X.Y."/>
            <person name="Jiang Y.T."/>
            <person name="Yu X."/>
            <person name="Hao Y."/>
            <person name="Huang J."/>
            <person name="Zhao X.W."/>
            <person name="Ke S."/>
            <person name="Chen Y.Y."/>
            <person name="Wu W.L."/>
            <person name="Hsu J.L."/>
            <person name="Lin Y.F."/>
            <person name="Huang M.D."/>
            <person name="Li C.Y."/>
            <person name="Huang L."/>
            <person name="Wang Z.W."/>
            <person name="Zhao X."/>
            <person name="Zhong W.Y."/>
            <person name="Peng D.H."/>
            <person name="Ahmad S."/>
            <person name="Lan S."/>
            <person name="Zhang J.S."/>
            <person name="Tsai W.C."/>
            <person name="Van de Peer Y."/>
            <person name="Liu Z.J."/>
        </authorList>
    </citation>
    <scope>NUCLEOTIDE SEQUENCE</scope>
    <source>
        <strain evidence="2">CP</strain>
    </source>
</reference>
<sequence length="95" mass="10479">MSSAVLQSLRVPPSPPPPRDPSTATLATRPPRLALAPSARIHRRATVLCSAEHSEIFFVVAFACATVDAVILDCVVYSLDNQFVNYVEFEEFYLK</sequence>
<reference evidence="2" key="2">
    <citation type="submission" date="2023-06" db="EMBL/GenBank/DDBJ databases">
        <authorList>
            <person name="Ma L."/>
            <person name="Liu K.-W."/>
            <person name="Li Z."/>
            <person name="Hsiao Y.-Y."/>
            <person name="Qi Y."/>
            <person name="Fu T."/>
            <person name="Tang G."/>
            <person name="Zhang D."/>
            <person name="Sun W.-H."/>
            <person name="Liu D.-K."/>
            <person name="Li Y."/>
            <person name="Chen G.-Z."/>
            <person name="Liu X.-D."/>
            <person name="Liao X.-Y."/>
            <person name="Jiang Y.-T."/>
            <person name="Yu X."/>
            <person name="Hao Y."/>
            <person name="Huang J."/>
            <person name="Zhao X.-W."/>
            <person name="Ke S."/>
            <person name="Chen Y.-Y."/>
            <person name="Wu W.-L."/>
            <person name="Hsu J.-L."/>
            <person name="Lin Y.-F."/>
            <person name="Huang M.-D."/>
            <person name="Li C.-Y."/>
            <person name="Huang L."/>
            <person name="Wang Z.-W."/>
            <person name="Zhao X."/>
            <person name="Zhong W.-Y."/>
            <person name="Peng D.-H."/>
            <person name="Ahmad S."/>
            <person name="Lan S."/>
            <person name="Zhang J.-S."/>
            <person name="Tsai W.-C."/>
            <person name="Van De Peer Y."/>
            <person name="Liu Z.-J."/>
        </authorList>
    </citation>
    <scope>NUCLEOTIDE SEQUENCE</scope>
    <source>
        <strain evidence="2">CP</strain>
        <tissue evidence="2">Leaves</tissue>
    </source>
</reference>
<dbReference type="EMBL" id="JAUJYO010000016">
    <property type="protein sequence ID" value="KAK1294721.1"/>
    <property type="molecule type" value="Genomic_DNA"/>
</dbReference>
<evidence type="ECO:0000313" key="3">
    <source>
        <dbReference type="Proteomes" id="UP001180020"/>
    </source>
</evidence>
<organism evidence="2 3">
    <name type="scientific">Acorus calamus</name>
    <name type="common">Sweet flag</name>
    <dbReference type="NCBI Taxonomy" id="4465"/>
    <lineage>
        <taxon>Eukaryota</taxon>
        <taxon>Viridiplantae</taxon>
        <taxon>Streptophyta</taxon>
        <taxon>Embryophyta</taxon>
        <taxon>Tracheophyta</taxon>
        <taxon>Spermatophyta</taxon>
        <taxon>Magnoliopsida</taxon>
        <taxon>Liliopsida</taxon>
        <taxon>Acoraceae</taxon>
        <taxon>Acorus</taxon>
    </lineage>
</organism>
<gene>
    <name evidence="2" type="ORF">QJS10_CPA16g01707</name>
</gene>
<accession>A0AAV9D1E5</accession>
<keyword evidence="3" id="KW-1185">Reference proteome</keyword>
<name>A0AAV9D1E5_ACOCL</name>